<evidence type="ECO:0000313" key="1">
    <source>
        <dbReference type="EMBL" id="ARQ19183.1"/>
    </source>
</evidence>
<reference evidence="1" key="1">
    <citation type="submission" date="2016-12" db="EMBL/GenBank/DDBJ databases">
        <title>Genetic characterization of cointegrate plasmids responsible for the mobilization of pRUM-like and pLAG, via pHTbeta, from Enterococcus faecium to E. faecalis.</title>
        <authorList>
            <person name="Di Sante L."/>
            <person name="Morroni G."/>
            <person name="Vignaroli C."/>
            <person name="Brenciani A."/>
        </authorList>
    </citation>
    <scope>NUCLEOTIDE SEQUENCE</scope>
    <source>
        <strain evidence="1">Transconjugant T4</strain>
        <plasmid evidence="1">pJH-T4</plasmid>
    </source>
</reference>
<organism evidence="1">
    <name type="scientific">Enterococcus faecalis</name>
    <name type="common">Streptococcus faecalis</name>
    <dbReference type="NCBI Taxonomy" id="1351"/>
    <lineage>
        <taxon>Bacteria</taxon>
        <taxon>Bacillati</taxon>
        <taxon>Bacillota</taxon>
        <taxon>Bacilli</taxon>
        <taxon>Lactobacillales</taxon>
        <taxon>Enterococcaceae</taxon>
        <taxon>Enterococcus</taxon>
    </lineage>
</organism>
<dbReference type="RefSeq" id="WP_002311878.1">
    <property type="nucleotide sequence ID" value="NZ_KY290886.1"/>
</dbReference>
<protein>
    <submittedName>
        <fullName evidence="1">Uncharacterized protein</fullName>
    </submittedName>
</protein>
<name>A0A2H4HIC9_ENTFL</name>
<proteinExistence type="predicted"/>
<geneLocation type="plasmid" evidence="1">
    <name>pJH-T4</name>
</geneLocation>
<accession>A0A2H4HIC9</accession>
<sequence length="72" mass="7720">MVNKKETFKVGMEVQGVVIGSGELIEGEVISLLANVAVVKAIGKAPVVMKKCSMMCLDGLNNPITQRFENVI</sequence>
<dbReference type="EMBL" id="KY290886">
    <property type="protein sequence ID" value="ARQ19183.1"/>
    <property type="molecule type" value="Genomic_DNA"/>
</dbReference>
<keyword evidence="1" id="KW-0614">Plasmid</keyword>
<dbReference type="AlphaFoldDB" id="A0A2H4HIC9"/>